<organism evidence="2 3">
    <name type="scientific">Trichomalopsis sarcophagae</name>
    <dbReference type="NCBI Taxonomy" id="543379"/>
    <lineage>
        <taxon>Eukaryota</taxon>
        <taxon>Metazoa</taxon>
        <taxon>Ecdysozoa</taxon>
        <taxon>Arthropoda</taxon>
        <taxon>Hexapoda</taxon>
        <taxon>Insecta</taxon>
        <taxon>Pterygota</taxon>
        <taxon>Neoptera</taxon>
        <taxon>Endopterygota</taxon>
        <taxon>Hymenoptera</taxon>
        <taxon>Apocrita</taxon>
        <taxon>Proctotrupomorpha</taxon>
        <taxon>Chalcidoidea</taxon>
        <taxon>Pteromalidae</taxon>
        <taxon>Pteromalinae</taxon>
        <taxon>Trichomalopsis</taxon>
    </lineage>
</organism>
<dbReference type="AlphaFoldDB" id="A0A232EZ77"/>
<gene>
    <name evidence="2" type="ORF">TSAR_003930</name>
</gene>
<keyword evidence="1" id="KW-0472">Membrane</keyword>
<feature type="non-terminal residue" evidence="2">
    <location>
        <position position="280"/>
    </location>
</feature>
<protein>
    <submittedName>
        <fullName evidence="2">Uncharacterized protein</fullName>
    </submittedName>
</protein>
<dbReference type="SUPFAM" id="SSF53098">
    <property type="entry name" value="Ribonuclease H-like"/>
    <property type="match status" value="1"/>
</dbReference>
<reference evidence="2 3" key="1">
    <citation type="journal article" date="2017" name="Curr. Biol.">
        <title>The Evolution of Venom by Co-option of Single-Copy Genes.</title>
        <authorList>
            <person name="Martinson E.O."/>
            <person name="Mrinalini"/>
            <person name="Kelkar Y.D."/>
            <person name="Chang C.H."/>
            <person name="Werren J.H."/>
        </authorList>
    </citation>
    <scope>NUCLEOTIDE SEQUENCE [LARGE SCALE GENOMIC DNA]</scope>
    <source>
        <strain evidence="2 3">Alberta</strain>
        <tissue evidence="2">Whole body</tissue>
    </source>
</reference>
<sequence>MQLERKCAVGSACISPQINYHGKHRLNEFSSVFTAECVALNNAFDIALENLDKNINIYTASLSTLLSLQSTKNSIKVNAYILDIKSKYNTVNSLKKSNTAISLFSVPAHKGIWGNELTDSTAKNAALSETIDITKTPFTDLYEHFKKESYNKTENSITSQGAITGKKTISNIYTKINDSPDLISINQIRSNHYNFAASLAKLNIIEFPRCSCNNDIEDINHVIWNCPKCNVQREKLMSILQKMNPPFNTKAFVASPCFVACALIVSFLRKCDIRPKYKTN</sequence>
<dbReference type="OrthoDB" id="7700353at2759"/>
<dbReference type="STRING" id="543379.A0A232EZ77"/>
<accession>A0A232EZ77</accession>
<dbReference type="GO" id="GO:0003676">
    <property type="term" value="F:nucleic acid binding"/>
    <property type="evidence" value="ECO:0007669"/>
    <property type="project" value="InterPro"/>
</dbReference>
<evidence type="ECO:0000256" key="1">
    <source>
        <dbReference type="SAM" id="Phobius"/>
    </source>
</evidence>
<evidence type="ECO:0000313" key="3">
    <source>
        <dbReference type="Proteomes" id="UP000215335"/>
    </source>
</evidence>
<dbReference type="InterPro" id="IPR012337">
    <property type="entry name" value="RNaseH-like_sf"/>
</dbReference>
<comment type="caution">
    <text evidence="2">The sequence shown here is derived from an EMBL/GenBank/DDBJ whole genome shotgun (WGS) entry which is preliminary data.</text>
</comment>
<proteinExistence type="predicted"/>
<dbReference type="InterPro" id="IPR036397">
    <property type="entry name" value="RNaseH_sf"/>
</dbReference>
<evidence type="ECO:0000313" key="2">
    <source>
        <dbReference type="EMBL" id="OXU23643.1"/>
    </source>
</evidence>
<dbReference type="EMBL" id="NNAY01001541">
    <property type="protein sequence ID" value="OXU23643.1"/>
    <property type="molecule type" value="Genomic_DNA"/>
</dbReference>
<feature type="transmembrane region" description="Helical" evidence="1">
    <location>
        <begin position="251"/>
        <end position="268"/>
    </location>
</feature>
<keyword evidence="1" id="KW-1133">Transmembrane helix</keyword>
<keyword evidence="3" id="KW-1185">Reference proteome</keyword>
<dbReference type="Gene3D" id="3.30.420.10">
    <property type="entry name" value="Ribonuclease H-like superfamily/Ribonuclease H"/>
    <property type="match status" value="1"/>
</dbReference>
<dbReference type="Proteomes" id="UP000215335">
    <property type="component" value="Unassembled WGS sequence"/>
</dbReference>
<keyword evidence="1" id="KW-0812">Transmembrane</keyword>
<name>A0A232EZ77_9HYME</name>